<accession>A0ABU6NYJ7</accession>
<dbReference type="RefSeq" id="WP_066228272.1">
    <property type="nucleotide sequence ID" value="NZ_JBCNDB010000001.1"/>
</dbReference>
<keyword evidence="2" id="KW-1185">Reference proteome</keyword>
<comment type="caution">
    <text evidence="1">The sequence shown here is derived from an EMBL/GenBank/DDBJ whole genome shotgun (WGS) entry which is preliminary data.</text>
</comment>
<sequence>MQLKFSEKIKDNTVNASSFTITAIDTGGFSGTVGATSFSTQRVDGVIDTDVDDEYITLQYNQKVSVSNLSYAQGGSKDVTDLVGNKLANQNVIPAE</sequence>
<gene>
    <name evidence="1" type="ORF">P9271_08485</name>
</gene>
<organism evidence="1 2">
    <name type="scientific">Metabacillus fastidiosus</name>
    <dbReference type="NCBI Taxonomy" id="1458"/>
    <lineage>
        <taxon>Bacteria</taxon>
        <taxon>Bacillati</taxon>
        <taxon>Bacillota</taxon>
        <taxon>Bacilli</taxon>
        <taxon>Bacillales</taxon>
        <taxon>Bacillaceae</taxon>
        <taxon>Metabacillus</taxon>
    </lineage>
</organism>
<reference evidence="1 2" key="1">
    <citation type="submission" date="2023-03" db="EMBL/GenBank/DDBJ databases">
        <title>Bacillus Genome Sequencing.</title>
        <authorList>
            <person name="Dunlap C."/>
        </authorList>
    </citation>
    <scope>NUCLEOTIDE SEQUENCE [LARGE SCALE GENOMIC DNA]</scope>
    <source>
        <strain evidence="1 2">NRS-1717</strain>
    </source>
</reference>
<dbReference type="Proteomes" id="UP001342826">
    <property type="component" value="Unassembled WGS sequence"/>
</dbReference>
<protein>
    <submittedName>
        <fullName evidence="1">Uncharacterized protein</fullName>
    </submittedName>
</protein>
<evidence type="ECO:0000313" key="2">
    <source>
        <dbReference type="Proteomes" id="UP001342826"/>
    </source>
</evidence>
<proteinExistence type="predicted"/>
<dbReference type="EMBL" id="JARTFS010000006">
    <property type="protein sequence ID" value="MED4401349.1"/>
    <property type="molecule type" value="Genomic_DNA"/>
</dbReference>
<evidence type="ECO:0000313" key="1">
    <source>
        <dbReference type="EMBL" id="MED4401349.1"/>
    </source>
</evidence>
<name>A0ABU6NYJ7_9BACI</name>